<evidence type="ECO:0000313" key="1">
    <source>
        <dbReference type="EMBL" id="SPS06104.1"/>
    </source>
</evidence>
<name>A0A2X0REK7_9PROT</name>
<organism evidence="1">
    <name type="scientific">Candidatus Nitrotoga fabula</name>
    <dbReference type="NCBI Taxonomy" id="2182327"/>
    <lineage>
        <taxon>Bacteria</taxon>
        <taxon>Pseudomonadati</taxon>
        <taxon>Pseudomonadota</taxon>
        <taxon>Betaproteobacteria</taxon>
        <taxon>Nitrosomonadales</taxon>
        <taxon>Gallionellaceae</taxon>
        <taxon>Candidatus Nitrotoga</taxon>
    </lineage>
</organism>
<reference evidence="1" key="1">
    <citation type="submission" date="2018-05" db="EMBL/GenBank/DDBJ databases">
        <authorList>
            <person name="Lanie J.A."/>
            <person name="Ng W.-L."/>
            <person name="Kazmierczak K.M."/>
            <person name="Andrzejewski T.M."/>
            <person name="Davidsen T.M."/>
            <person name="Wayne K.J."/>
            <person name="Tettelin H."/>
            <person name="Glass J.I."/>
            <person name="Rusch D."/>
            <person name="Podicherti R."/>
            <person name="Tsui H.-C.T."/>
            <person name="Winkler M.E."/>
        </authorList>
    </citation>
    <scope>NUCLEOTIDE SEQUENCE</scope>
    <source>
        <strain evidence="1">KNB</strain>
    </source>
</reference>
<protein>
    <submittedName>
        <fullName evidence="1">Uncharacterized protein</fullName>
    </submittedName>
</protein>
<gene>
    <name evidence="1" type="ORF">NITFAB_1694</name>
</gene>
<proteinExistence type="predicted"/>
<dbReference type="AlphaFoldDB" id="A0A2X0REK7"/>
<dbReference type="EMBL" id="LS423452">
    <property type="protein sequence ID" value="SPS06104.1"/>
    <property type="molecule type" value="Genomic_DNA"/>
</dbReference>
<accession>A0A2X0REK7</accession>
<sequence>MMFLSVKFNNQVFEFYSELVKDALLIMKGRLSICSEM</sequence>